<evidence type="ECO:0000313" key="1">
    <source>
        <dbReference type="EMBL" id="CCA80642.1"/>
    </source>
</evidence>
<name>G2ZNM9_9RALS</name>
<sequence>MPDWLGATRIANLAPPPAHWSAAKITAYWEEAQVILAALGHAHEGLAARLEQKIRLYPAAA</sequence>
<dbReference type="EMBL" id="FR854067">
    <property type="protein sequence ID" value="CCA80642.1"/>
    <property type="molecule type" value="Genomic_DNA"/>
</dbReference>
<organism evidence="1">
    <name type="scientific">blood disease bacterium R229</name>
    <dbReference type="NCBI Taxonomy" id="741978"/>
    <lineage>
        <taxon>Bacteria</taxon>
        <taxon>Pseudomonadati</taxon>
        <taxon>Pseudomonadota</taxon>
        <taxon>Betaproteobacteria</taxon>
        <taxon>Burkholderiales</taxon>
        <taxon>Burkholderiaceae</taxon>
        <taxon>Ralstonia</taxon>
        <taxon>Ralstonia solanacearum species complex</taxon>
    </lineage>
</organism>
<protein>
    <submittedName>
        <fullName evidence="1">Uncharacterized protein</fullName>
    </submittedName>
</protein>
<dbReference type="AlphaFoldDB" id="G2ZNM9"/>
<reference evidence="1" key="2">
    <citation type="submission" date="2011-04" db="EMBL/GenBank/DDBJ databases">
        <authorList>
            <person name="Genoscope - CEA"/>
        </authorList>
    </citation>
    <scope>NUCLEOTIDE SEQUENCE</scope>
    <source>
        <strain evidence="1">R229</strain>
    </source>
</reference>
<accession>G2ZNM9</accession>
<gene>
    <name evidence="1" type="ORF">BDB_110072</name>
</gene>
<reference evidence="1" key="1">
    <citation type="journal article" date="2011" name="PLoS ONE">
        <title>Ralstonia syzygii, the Blood Disease Bacterium and some Asian R. solanacearum strains form a single genomic species despite divergent lifestyles.</title>
        <authorList>
            <person name="Remenant B."/>
            <person name="de Cambiaire J.C."/>
            <person name="Cellier G."/>
            <person name="Jacobs J.M."/>
            <person name="Mangenot S."/>
            <person name="Barbe V."/>
            <person name="Lajus A."/>
            <person name="Vallenet D."/>
            <person name="Medigue C."/>
            <person name="Fegan M."/>
            <person name="Allen C."/>
            <person name="Prior P."/>
        </authorList>
    </citation>
    <scope>NUCLEOTIDE SEQUENCE</scope>
    <source>
        <strain evidence="1">R229</strain>
    </source>
</reference>
<proteinExistence type="predicted"/>